<evidence type="ECO:0000259" key="1">
    <source>
        <dbReference type="PROSITE" id="PS50835"/>
    </source>
</evidence>
<reference evidence="2" key="2">
    <citation type="submission" date="2025-08" db="UniProtKB">
        <authorList>
            <consortium name="Ensembl"/>
        </authorList>
    </citation>
    <scope>IDENTIFICATION</scope>
</reference>
<dbReference type="Gene3D" id="2.60.40.10">
    <property type="entry name" value="Immunoglobulins"/>
    <property type="match status" value="1"/>
</dbReference>
<dbReference type="AlphaFoldDB" id="A0AAY5ECC1"/>
<feature type="domain" description="Ig-like" evidence="1">
    <location>
        <begin position="20"/>
        <end position="89"/>
    </location>
</feature>
<dbReference type="PROSITE" id="PS50835">
    <property type="entry name" value="IG_LIKE"/>
    <property type="match status" value="1"/>
</dbReference>
<dbReference type="Proteomes" id="UP000314983">
    <property type="component" value="Chromosome 6"/>
</dbReference>
<dbReference type="SUPFAM" id="SSF48726">
    <property type="entry name" value="Immunoglobulin"/>
    <property type="match status" value="1"/>
</dbReference>
<dbReference type="GeneTree" id="ENSGT00980000198660"/>
<organism evidence="2 3">
    <name type="scientific">Electrophorus electricus</name>
    <name type="common">Electric eel</name>
    <name type="synonym">Gymnotus electricus</name>
    <dbReference type="NCBI Taxonomy" id="8005"/>
    <lineage>
        <taxon>Eukaryota</taxon>
        <taxon>Metazoa</taxon>
        <taxon>Chordata</taxon>
        <taxon>Craniata</taxon>
        <taxon>Vertebrata</taxon>
        <taxon>Euteleostomi</taxon>
        <taxon>Actinopterygii</taxon>
        <taxon>Neopterygii</taxon>
        <taxon>Teleostei</taxon>
        <taxon>Ostariophysi</taxon>
        <taxon>Gymnotiformes</taxon>
        <taxon>Gymnotoidei</taxon>
        <taxon>Gymnotidae</taxon>
        <taxon>Electrophorus</taxon>
    </lineage>
</organism>
<evidence type="ECO:0000313" key="2">
    <source>
        <dbReference type="Ensembl" id="ENSEEEP00000054107.1"/>
    </source>
</evidence>
<name>A0AAY5ECC1_ELEEL</name>
<reference evidence="2" key="3">
    <citation type="submission" date="2025-09" db="UniProtKB">
        <authorList>
            <consortium name="Ensembl"/>
        </authorList>
    </citation>
    <scope>IDENTIFICATION</scope>
</reference>
<keyword evidence="3" id="KW-1185">Reference proteome</keyword>
<dbReference type="Pfam" id="PF13895">
    <property type="entry name" value="Ig_2"/>
    <property type="match status" value="1"/>
</dbReference>
<dbReference type="InterPro" id="IPR007110">
    <property type="entry name" value="Ig-like_dom"/>
</dbReference>
<proteinExistence type="predicted"/>
<dbReference type="Ensembl" id="ENSEEET00000058500.1">
    <property type="protein sequence ID" value="ENSEEEP00000054107.1"/>
    <property type="gene ID" value="ENSEEEG00000025103.1"/>
</dbReference>
<dbReference type="InterPro" id="IPR036179">
    <property type="entry name" value="Ig-like_dom_sf"/>
</dbReference>
<sequence>SQTSRVHQSCFKLIGPCKVEIQSGSAVTLSCHLWFKETDCVCLYKNGGVSLFTQELQRGNVSLQLRDYRVSDTGYYLCQVRNKQEEFLTLPQISISWLQHLKTINLIWNKSQISSV</sequence>
<accession>A0AAY5ECC1</accession>
<reference evidence="2 3" key="1">
    <citation type="submission" date="2020-05" db="EMBL/GenBank/DDBJ databases">
        <title>Electrophorus electricus (electric eel) genome, fEleEle1, primary haplotype.</title>
        <authorList>
            <person name="Myers G."/>
            <person name="Meyer A."/>
            <person name="Fedrigo O."/>
            <person name="Formenti G."/>
            <person name="Rhie A."/>
            <person name="Tracey A."/>
            <person name="Sims Y."/>
            <person name="Jarvis E.D."/>
        </authorList>
    </citation>
    <scope>NUCLEOTIDE SEQUENCE [LARGE SCALE GENOMIC DNA]</scope>
</reference>
<protein>
    <recommendedName>
        <fullName evidence="1">Ig-like domain-containing protein</fullName>
    </recommendedName>
</protein>
<dbReference type="InterPro" id="IPR013783">
    <property type="entry name" value="Ig-like_fold"/>
</dbReference>
<evidence type="ECO:0000313" key="3">
    <source>
        <dbReference type="Proteomes" id="UP000314983"/>
    </source>
</evidence>